<evidence type="ECO:0000256" key="1">
    <source>
        <dbReference type="ARBA" id="ARBA00001913"/>
    </source>
</evidence>
<dbReference type="AlphaFoldDB" id="A0A367LQZ5"/>
<keyword evidence="3" id="KW-0575">Peroxidase</keyword>
<keyword evidence="12" id="KW-0443">Lipid metabolism</keyword>
<comment type="caution">
    <text evidence="15">The sequence shown here is derived from an EMBL/GenBank/DDBJ whole genome shotgun (WGS) entry which is preliminary data.</text>
</comment>
<dbReference type="Pfam" id="PF03098">
    <property type="entry name" value="An_peroxidase"/>
    <property type="match status" value="1"/>
</dbReference>
<evidence type="ECO:0000256" key="7">
    <source>
        <dbReference type="ARBA" id="ARBA00022821"/>
    </source>
</evidence>
<keyword evidence="16" id="KW-1185">Reference proteome</keyword>
<keyword evidence="13" id="KW-0275">Fatty acid biosynthesis</keyword>
<dbReference type="GO" id="GO:0006952">
    <property type="term" value="P:defense response"/>
    <property type="evidence" value="ECO:0007669"/>
    <property type="project" value="UniProtKB-KW"/>
</dbReference>
<dbReference type="InterPro" id="IPR050783">
    <property type="entry name" value="Oxylipin_biosynth_metab"/>
</dbReference>
<dbReference type="STRING" id="1330021.A0A367LQZ5"/>
<dbReference type="PANTHER" id="PTHR11903:SF11">
    <property type="entry name" value="ALPHA-DIOXYGENASE 1"/>
    <property type="match status" value="1"/>
</dbReference>
<dbReference type="PRINTS" id="PR00457">
    <property type="entry name" value="ANPEROXIDASE"/>
</dbReference>
<keyword evidence="5" id="KW-0479">Metal-binding</keyword>
<dbReference type="GO" id="GO:0004601">
    <property type="term" value="F:peroxidase activity"/>
    <property type="evidence" value="ECO:0007669"/>
    <property type="project" value="UniProtKB-KW"/>
</dbReference>
<dbReference type="GO" id="GO:0031408">
    <property type="term" value="P:oxylipin biosynthetic process"/>
    <property type="evidence" value="ECO:0007669"/>
    <property type="project" value="UniProtKB-KW"/>
</dbReference>
<dbReference type="GO" id="GO:0016702">
    <property type="term" value="F:oxidoreductase activity, acting on single donors with incorporation of molecular oxygen, incorporation of two atoms of oxygen"/>
    <property type="evidence" value="ECO:0007669"/>
    <property type="project" value="TreeGrafter"/>
</dbReference>
<keyword evidence="9" id="KW-0223">Dioxygenase</keyword>
<comment type="cofactor">
    <cofactor evidence="1">
        <name>Ca(2+)</name>
        <dbReference type="ChEBI" id="CHEBI:29108"/>
    </cofactor>
</comment>
<dbReference type="CDD" id="cd09818">
    <property type="entry name" value="PIOX_like"/>
    <property type="match status" value="1"/>
</dbReference>
<evidence type="ECO:0000313" key="16">
    <source>
        <dbReference type="Proteomes" id="UP000253664"/>
    </source>
</evidence>
<evidence type="ECO:0000256" key="14">
    <source>
        <dbReference type="SAM" id="MobiDB-lite"/>
    </source>
</evidence>
<evidence type="ECO:0000313" key="15">
    <source>
        <dbReference type="EMBL" id="RCI16652.1"/>
    </source>
</evidence>
<dbReference type="SUPFAM" id="SSF48113">
    <property type="entry name" value="Heme-dependent peroxidases"/>
    <property type="match status" value="1"/>
</dbReference>
<dbReference type="InterPro" id="IPR034815">
    <property type="entry name" value="A_dioxygenase"/>
</dbReference>
<evidence type="ECO:0000256" key="13">
    <source>
        <dbReference type="ARBA" id="ARBA00023160"/>
    </source>
</evidence>
<evidence type="ECO:0000256" key="12">
    <source>
        <dbReference type="ARBA" id="ARBA00023098"/>
    </source>
</evidence>
<dbReference type="GO" id="GO:0020037">
    <property type="term" value="F:heme binding"/>
    <property type="evidence" value="ECO:0007669"/>
    <property type="project" value="InterPro"/>
</dbReference>
<evidence type="ECO:0000256" key="4">
    <source>
        <dbReference type="ARBA" id="ARBA00022617"/>
    </source>
</evidence>
<protein>
    <recommendedName>
        <fullName evidence="17">Heme peroxidase</fullName>
    </recommendedName>
</protein>
<dbReference type="InterPro" id="IPR019791">
    <property type="entry name" value="Haem_peroxidase_animal"/>
</dbReference>
<proteinExistence type="predicted"/>
<evidence type="ECO:0000256" key="6">
    <source>
        <dbReference type="ARBA" id="ARBA00022767"/>
    </source>
</evidence>
<evidence type="ECO:0000256" key="5">
    <source>
        <dbReference type="ARBA" id="ARBA00022723"/>
    </source>
</evidence>
<keyword evidence="7" id="KW-0611">Plant defense</keyword>
<dbReference type="InterPro" id="IPR010255">
    <property type="entry name" value="Haem_peroxidase_sf"/>
</dbReference>
<dbReference type="InterPro" id="IPR037120">
    <property type="entry name" value="Haem_peroxidase_sf_animal"/>
</dbReference>
<keyword evidence="2" id="KW-0444">Lipid biosynthesis</keyword>
<dbReference type="Gene3D" id="1.10.640.10">
    <property type="entry name" value="Haem peroxidase domain superfamily, animal type"/>
    <property type="match status" value="1"/>
</dbReference>
<organism evidence="15 16">
    <name type="scientific">Ophiocordyceps polyrhachis-furcata BCC 54312</name>
    <dbReference type="NCBI Taxonomy" id="1330021"/>
    <lineage>
        <taxon>Eukaryota</taxon>
        <taxon>Fungi</taxon>
        <taxon>Dikarya</taxon>
        <taxon>Ascomycota</taxon>
        <taxon>Pezizomycotina</taxon>
        <taxon>Sordariomycetes</taxon>
        <taxon>Hypocreomycetidae</taxon>
        <taxon>Hypocreales</taxon>
        <taxon>Ophiocordycipitaceae</taxon>
        <taxon>Ophiocordyceps</taxon>
    </lineage>
</organism>
<dbReference type="GO" id="GO:0046872">
    <property type="term" value="F:metal ion binding"/>
    <property type="evidence" value="ECO:0007669"/>
    <property type="project" value="UniProtKB-KW"/>
</dbReference>
<evidence type="ECO:0000256" key="3">
    <source>
        <dbReference type="ARBA" id="ARBA00022559"/>
    </source>
</evidence>
<keyword evidence="8" id="KW-0276">Fatty acid metabolism</keyword>
<evidence type="ECO:0000256" key="2">
    <source>
        <dbReference type="ARBA" id="ARBA00022516"/>
    </source>
</evidence>
<dbReference type="PROSITE" id="PS50292">
    <property type="entry name" value="PEROXIDASE_3"/>
    <property type="match status" value="1"/>
</dbReference>
<feature type="region of interest" description="Disordered" evidence="14">
    <location>
        <begin position="52"/>
        <end position="72"/>
    </location>
</feature>
<dbReference type="OrthoDB" id="823504at2759"/>
<keyword evidence="10" id="KW-0560">Oxidoreductase</keyword>
<evidence type="ECO:0000256" key="10">
    <source>
        <dbReference type="ARBA" id="ARBA00023002"/>
    </source>
</evidence>
<reference evidence="15 16" key="1">
    <citation type="journal article" date="2015" name="BMC Genomics">
        <title>Insights from the genome of Ophiocordyceps polyrhachis-furcata to pathogenicity and host specificity in insect fungi.</title>
        <authorList>
            <person name="Wichadakul D."/>
            <person name="Kobmoo N."/>
            <person name="Ingsriswang S."/>
            <person name="Tangphatsornruang S."/>
            <person name="Chantasingh D."/>
            <person name="Luangsa-ard J.J."/>
            <person name="Eurwilaichitr L."/>
        </authorList>
    </citation>
    <scope>NUCLEOTIDE SEQUENCE [LARGE SCALE GENOMIC DNA]</scope>
    <source>
        <strain evidence="15 16">BCC 54312</strain>
    </source>
</reference>
<accession>A0A367LQZ5</accession>
<dbReference type="GO" id="GO:0006633">
    <property type="term" value="P:fatty acid biosynthetic process"/>
    <property type="evidence" value="ECO:0007669"/>
    <property type="project" value="UniProtKB-KW"/>
</dbReference>
<dbReference type="Proteomes" id="UP000253664">
    <property type="component" value="Unassembled WGS sequence"/>
</dbReference>
<keyword evidence="11" id="KW-0408">Iron</keyword>
<evidence type="ECO:0000256" key="8">
    <source>
        <dbReference type="ARBA" id="ARBA00022832"/>
    </source>
</evidence>
<keyword evidence="6" id="KW-0925">Oxylipin biosynthesis</keyword>
<evidence type="ECO:0000256" key="9">
    <source>
        <dbReference type="ARBA" id="ARBA00022964"/>
    </source>
</evidence>
<gene>
    <name evidence="15" type="ORF">L249_3299</name>
</gene>
<name>A0A367LQZ5_9HYPO</name>
<dbReference type="GO" id="GO:0006979">
    <property type="term" value="P:response to oxidative stress"/>
    <property type="evidence" value="ECO:0007669"/>
    <property type="project" value="InterPro"/>
</dbReference>
<keyword evidence="4" id="KW-0349">Heme</keyword>
<evidence type="ECO:0000256" key="11">
    <source>
        <dbReference type="ARBA" id="ARBA00023004"/>
    </source>
</evidence>
<sequence length="623" mass="70499">MTDPLPKYRPSLLDRAISKAFSILNKVVPWYKLPSLLGAFNLAAIRNTMRENNLHDGYPPGRSPATASTEAEPMDERFINARNSDGKYNSLDMPRMGCAGMRFGRQFPREYCRKPTEEELWNPSPRLISERFMKRREKGFIPATTLNLLAAVWIQFQTHDWMDHEKVKCLYSWDIPLPKGDSWPGGRMELLKTKPDDVLDPSDEQTPGYKNINTAWWDASQIYGSDEKTTRALRAMDGDGKLAQMPGSGPISYDAAGVPRTGFVDNWWFGLHMLHSIWVLEHNAVCDRLREAYPEWEGTRIFDVARLVNCALMAKIHTVEWTPAVLGHPALQIGMNANWWGLAGETLTKMVGRLAKGETVSGIPGSKTELFGVPYSLTEEFVSVYRMHSLCPDNVALFNASTGKHHSTVPISDLLFDRAHEPFKKGVSLSDAFYSFGINYAGAITNNNYPKFMQALRTPDGQFRDLGTVDILRDRERGVPRYCQFRRLLNMSAPKTFEELTGDNRALAQELREVYGDIELVDVLVGSHSEPLIKGFGFSETAFRVFLIMASNRLKCDRFFADDWNEETYTPEGLHWVQNTTMKDVLLRHCPELGLALQHSKNVFAPWAKLPQSKAYGGVETNA</sequence>
<dbReference type="PANTHER" id="PTHR11903">
    <property type="entry name" value="PROSTAGLANDIN G/H SYNTHASE"/>
    <property type="match status" value="1"/>
</dbReference>
<dbReference type="EMBL" id="LKCN02000001">
    <property type="protein sequence ID" value="RCI16652.1"/>
    <property type="molecule type" value="Genomic_DNA"/>
</dbReference>
<evidence type="ECO:0008006" key="17">
    <source>
        <dbReference type="Google" id="ProtNLM"/>
    </source>
</evidence>